<name>A0A1W1WDT5_SULTA</name>
<feature type="domain" description="Metalloprotease TldD/E C-terminal" evidence="1">
    <location>
        <begin position="217"/>
        <end position="443"/>
    </location>
</feature>
<dbReference type="PANTHER" id="PTHR43421:SF1">
    <property type="entry name" value="METALLOPROTEASE PMBA"/>
    <property type="match status" value="1"/>
</dbReference>
<accession>A0A1W1WDT5</accession>
<dbReference type="GO" id="GO:0006508">
    <property type="term" value="P:proteolysis"/>
    <property type="evidence" value="ECO:0007669"/>
    <property type="project" value="UniProtKB-KW"/>
</dbReference>
<sequence length="447" mass="48688">MIDKLTAKEDHGGPLSWNAGEVGDGAKIKRSTWTVEIKRGQNPFVQHGTEQVRAVRVIDHGRLGYATSRTQPWAQLKEEAYAATPFGPETYMDEPVLEENESEPVSSQWDPSLMPSMMAAAKTLYHKLEDVDPRFRPTVSISYEEIETHLSNSLGGHVAFIRGYWAISAGGRLVTDTDFHAISETRLGPSALSQASELGDMVVERFKMGQPIRSVTPGRYPVVFLPPVVMNLLTPVLTRLSGPSLLAGSSPWDDQAGKPVLSPLFTLISDPTIPGAPRTGRWDDEGTVTQRTPLVEKGILQHFILDRDSARRRGQEPQGMGFRRTPGTLPAALPANLVLSPGTGELAEWGARFPFLLILGGWIGARPTNPIRGDIAGNASELYVMENGVITGRAKNVVVSLNALDALSHQLLDIGQDSHWVPQGMMTVAPGLLPPVLIDAVDIQVRR</sequence>
<protein>
    <submittedName>
        <fullName evidence="2">Predicted Zn-dependent protease or its inactivated homolog</fullName>
    </submittedName>
</protein>
<dbReference type="AlphaFoldDB" id="A0A1W1WDT5"/>
<proteinExistence type="predicted"/>
<evidence type="ECO:0000313" key="2">
    <source>
        <dbReference type="EMBL" id="SMC03883.1"/>
    </source>
</evidence>
<organism evidence="2 3">
    <name type="scientific">Sulfobacillus thermosulfidooxidans (strain DSM 9293 / VKM B-1269 / AT-1)</name>
    <dbReference type="NCBI Taxonomy" id="929705"/>
    <lineage>
        <taxon>Bacteria</taxon>
        <taxon>Bacillati</taxon>
        <taxon>Bacillota</taxon>
        <taxon>Clostridia</taxon>
        <taxon>Eubacteriales</taxon>
        <taxon>Clostridiales Family XVII. Incertae Sedis</taxon>
        <taxon>Sulfobacillus</taxon>
    </lineage>
</organism>
<dbReference type="SUPFAM" id="SSF111283">
    <property type="entry name" value="Putative modulator of DNA gyrase, PmbA/TldD"/>
    <property type="match status" value="1"/>
</dbReference>
<evidence type="ECO:0000313" key="3">
    <source>
        <dbReference type="Proteomes" id="UP000192660"/>
    </source>
</evidence>
<dbReference type="InterPro" id="IPR045569">
    <property type="entry name" value="Metalloprtase-TldD/E_C"/>
</dbReference>
<dbReference type="EMBL" id="FWWY01000001">
    <property type="protein sequence ID" value="SMC03883.1"/>
    <property type="molecule type" value="Genomic_DNA"/>
</dbReference>
<keyword evidence="3" id="KW-1185">Reference proteome</keyword>
<dbReference type="RefSeq" id="WP_084661083.1">
    <property type="nucleotide sequence ID" value="NZ_FWWY01000001.1"/>
</dbReference>
<dbReference type="InterPro" id="IPR036059">
    <property type="entry name" value="TldD/PmbA_sf"/>
</dbReference>
<keyword evidence="2" id="KW-0378">Hydrolase</keyword>
<dbReference type="GO" id="GO:0005829">
    <property type="term" value="C:cytosol"/>
    <property type="evidence" value="ECO:0007669"/>
    <property type="project" value="TreeGrafter"/>
</dbReference>
<dbReference type="Proteomes" id="UP000192660">
    <property type="component" value="Unassembled WGS sequence"/>
</dbReference>
<dbReference type="GO" id="GO:0008237">
    <property type="term" value="F:metallopeptidase activity"/>
    <property type="evidence" value="ECO:0007669"/>
    <property type="project" value="InterPro"/>
</dbReference>
<keyword evidence="2" id="KW-0645">Protease</keyword>
<dbReference type="InterPro" id="IPR047657">
    <property type="entry name" value="PmbA"/>
</dbReference>
<dbReference type="Pfam" id="PF19289">
    <property type="entry name" value="PmbA_TldD_3rd"/>
    <property type="match status" value="1"/>
</dbReference>
<dbReference type="STRING" id="28034.BFX07_14655"/>
<reference evidence="3" key="1">
    <citation type="submission" date="2017-04" db="EMBL/GenBank/DDBJ databases">
        <authorList>
            <person name="Varghese N."/>
            <person name="Submissions S."/>
        </authorList>
    </citation>
    <scope>NUCLEOTIDE SEQUENCE [LARGE SCALE GENOMIC DNA]</scope>
    <source>
        <strain evidence="3">DSM 9293</strain>
    </source>
</reference>
<dbReference type="OrthoDB" id="9803213at2"/>
<dbReference type="PANTHER" id="PTHR43421">
    <property type="entry name" value="METALLOPROTEASE PMBA"/>
    <property type="match status" value="1"/>
</dbReference>
<gene>
    <name evidence="2" type="ORF">SAMN00768000_1328</name>
</gene>
<evidence type="ECO:0000259" key="1">
    <source>
        <dbReference type="Pfam" id="PF19289"/>
    </source>
</evidence>